<evidence type="ECO:0000313" key="2">
    <source>
        <dbReference type="Proteomes" id="UP000018781"/>
    </source>
</evidence>
<dbReference type="eggNOG" id="COG0329">
    <property type="taxonomic scope" value="Bacteria"/>
</dbReference>
<dbReference type="PATRIC" id="fig|1435356.3.peg.4784"/>
<dbReference type="Gene3D" id="3.20.20.70">
    <property type="entry name" value="Aldolase class I"/>
    <property type="match status" value="1"/>
</dbReference>
<evidence type="ECO:0008006" key="3">
    <source>
        <dbReference type="Google" id="ProtNLM"/>
    </source>
</evidence>
<reference evidence="1 2" key="1">
    <citation type="journal article" date="2014" name="Genome Announc.">
        <title>Complete Genome of Rhodococcus pyridinivorans SB3094, a Methyl-Ethyl-Ketone-Degrading Bacterium Used for Bioaugmentation.</title>
        <authorList>
            <person name="Dueholm M.S."/>
            <person name="Albertsen M."/>
            <person name="D'Imperio S."/>
            <person name="Tale V.P."/>
            <person name="Lewis D."/>
            <person name="Nielsen P.H."/>
            <person name="Nielsen J.L."/>
        </authorList>
    </citation>
    <scope>NUCLEOTIDE SEQUENCE [LARGE SCALE GENOMIC DNA]</scope>
    <source>
        <strain evidence="1 2">SB3094</strain>
    </source>
</reference>
<name>V9XN30_9NOCA</name>
<dbReference type="HOGENOM" id="CLU_703265_0_0_11"/>
<dbReference type="GeneID" id="29938323"/>
<dbReference type="AlphaFoldDB" id="V9XN30"/>
<evidence type="ECO:0000313" key="1">
    <source>
        <dbReference type="EMBL" id="AHD23395.1"/>
    </source>
</evidence>
<dbReference type="InterPro" id="IPR009334">
    <property type="entry name" value="DUF993"/>
</dbReference>
<protein>
    <recommendedName>
        <fullName evidence="3">Dihydrodipicolinate synthase family protein</fullName>
    </recommendedName>
</protein>
<organism evidence="1 2">
    <name type="scientific">Rhodococcus pyridinivorans SB3094</name>
    <dbReference type="NCBI Taxonomy" id="1435356"/>
    <lineage>
        <taxon>Bacteria</taxon>
        <taxon>Bacillati</taxon>
        <taxon>Actinomycetota</taxon>
        <taxon>Actinomycetes</taxon>
        <taxon>Mycobacteriales</taxon>
        <taxon>Nocardiaceae</taxon>
        <taxon>Rhodococcus</taxon>
    </lineage>
</organism>
<dbReference type="Pfam" id="PF06187">
    <property type="entry name" value="DUF993"/>
    <property type="match status" value="1"/>
</dbReference>
<accession>V9XN30</accession>
<dbReference type="EMBL" id="CP006996">
    <property type="protein sequence ID" value="AHD23395.1"/>
    <property type="molecule type" value="Genomic_DNA"/>
</dbReference>
<dbReference type="InterPro" id="IPR013785">
    <property type="entry name" value="Aldolase_TIM"/>
</dbReference>
<gene>
    <name evidence="1" type="ORF">Y013_23740</name>
</gene>
<dbReference type="Proteomes" id="UP000018781">
    <property type="component" value="Chromosome"/>
</dbReference>
<dbReference type="RefSeq" id="WP_024103570.1">
    <property type="nucleotide sequence ID" value="NC_023150.1"/>
</dbReference>
<sequence length="399" mass="43041">MTASTTRVSVTLPRSGRLENYELGEPGLWRKPSAPPTSRVAYAAAHVVPRALAPNVPGAPADLDWDTTLAYRHELWSYGLGVADAMDTAQRGMGLDWATTAELIRRSSAEAAAVGGSIACGAGTDQLDPTDLAHLSTGKYGLAVVLDAYREQIDVVRSAGAKVILMASRALAQVATSPEDYLTVYRTLLSEIDQPVILHWLGTMFDPALQGYWGSEEIPVATKVFTDLIESHSEKIDGVKVSLLDATHEVSLRRALPDGVRLYTGDDFNYPELIVGDHEGFSDALLGVFAGIYPAASCALQELDAGNIDRARQILDATRELGRHIFMVPTYFYKTGIAFLSWLNGKQPGFAMVGGLTSGRSVEHLAELFVLADKAGLLSDPPIAAHRMRLYLELNGITS</sequence>
<proteinExistence type="predicted"/>
<dbReference type="SUPFAM" id="SSF51569">
    <property type="entry name" value="Aldolase"/>
    <property type="match status" value="1"/>
</dbReference>
<dbReference type="KEGG" id="rpy:Y013_23740"/>